<dbReference type="AlphaFoldDB" id="A0A378THN1"/>
<keyword evidence="4" id="KW-0143">Chaperone</keyword>
<dbReference type="EMBL" id="UGQT01000001">
    <property type="protein sequence ID" value="STZ60311.1"/>
    <property type="molecule type" value="Genomic_DNA"/>
</dbReference>
<name>A0A378THN1_9MYCO</name>
<evidence type="ECO:0000256" key="1">
    <source>
        <dbReference type="ARBA" id="ARBA00004496"/>
    </source>
</evidence>
<evidence type="ECO:0000256" key="4">
    <source>
        <dbReference type="ARBA" id="ARBA00023186"/>
    </source>
</evidence>
<organism evidence="5 6">
    <name type="scientific">Mycolicibacterium tokaiense</name>
    <dbReference type="NCBI Taxonomy" id="39695"/>
    <lineage>
        <taxon>Bacteria</taxon>
        <taxon>Bacillati</taxon>
        <taxon>Actinomycetota</taxon>
        <taxon>Actinomycetes</taxon>
        <taxon>Mycobacteriales</taxon>
        <taxon>Mycobacteriaceae</taxon>
        <taxon>Mycolicibacterium</taxon>
    </lineage>
</organism>
<dbReference type="OrthoDB" id="4631918at2"/>
<dbReference type="InterPro" id="IPR025734">
    <property type="entry name" value="EspG"/>
</dbReference>
<keyword evidence="5" id="KW-0238">DNA-binding</keyword>
<comment type="subcellular location">
    <subcellularLocation>
        <location evidence="1">Cytoplasm</location>
    </subcellularLocation>
</comment>
<evidence type="ECO:0000256" key="3">
    <source>
        <dbReference type="ARBA" id="ARBA00022490"/>
    </source>
</evidence>
<dbReference type="GO" id="GO:0003677">
    <property type="term" value="F:DNA binding"/>
    <property type="evidence" value="ECO:0007669"/>
    <property type="project" value="UniProtKB-KW"/>
</dbReference>
<sequence>MRTVNAVELTVDAAWYCADAVGAGALPWVLGITTPYRDAGERAGFCEQQIRALTDLGIITGAGISMPVAQWLRVVCFPQQWLELRYVRSGSGELLRGIIARHDGRTVVALRSAQLVTFTELTVDHPDALVPILAAGLGPRDAARFPEFALPARVGARADAQLRGGAELAVVLNYLGVPAAARHVVEAVFSGPRRYVEVVAGQRRDGRHTTSDVGIALVDTAQGRLLVSPTRAADGEWISTFAPATPFAVAMAIERLTATLPDGSWFPAAHLARDFTARRA</sequence>
<evidence type="ECO:0000313" key="6">
    <source>
        <dbReference type="Proteomes" id="UP000254978"/>
    </source>
</evidence>
<reference evidence="5 6" key="1">
    <citation type="submission" date="2018-06" db="EMBL/GenBank/DDBJ databases">
        <authorList>
            <consortium name="Pathogen Informatics"/>
            <person name="Doyle S."/>
        </authorList>
    </citation>
    <scope>NUCLEOTIDE SEQUENCE [LARGE SCALE GENOMIC DNA]</scope>
    <source>
        <strain evidence="5 6">NCTC10821</strain>
    </source>
</reference>
<evidence type="ECO:0000256" key="2">
    <source>
        <dbReference type="ARBA" id="ARBA00006411"/>
    </source>
</evidence>
<keyword evidence="6" id="KW-1185">Reference proteome</keyword>
<evidence type="ECO:0000313" key="5">
    <source>
        <dbReference type="EMBL" id="STZ60311.1"/>
    </source>
</evidence>
<dbReference type="Proteomes" id="UP000254978">
    <property type="component" value="Unassembled WGS sequence"/>
</dbReference>
<gene>
    <name evidence="5" type="primary">espG1_1</name>
    <name evidence="5" type="ORF">NCTC10821_03850</name>
</gene>
<comment type="similarity">
    <text evidence="2">Belongs to the EspG family.</text>
</comment>
<dbReference type="RefSeq" id="WP_115279519.1">
    <property type="nucleotide sequence ID" value="NZ_AP022600.1"/>
</dbReference>
<protein>
    <submittedName>
        <fullName evidence="5">DNA-binding protein</fullName>
    </submittedName>
</protein>
<proteinExistence type="inferred from homology"/>
<accession>A0A378THN1</accession>
<dbReference type="GO" id="GO:0005737">
    <property type="term" value="C:cytoplasm"/>
    <property type="evidence" value="ECO:0007669"/>
    <property type="project" value="UniProtKB-SubCell"/>
</dbReference>
<dbReference type="Pfam" id="PF14011">
    <property type="entry name" value="ESX-1_EspG"/>
    <property type="match status" value="1"/>
</dbReference>
<keyword evidence="3" id="KW-0963">Cytoplasm</keyword>